<dbReference type="AlphaFoldDB" id="A0A3N4JHT7"/>
<evidence type="ECO:0000313" key="4">
    <source>
        <dbReference type="Proteomes" id="UP000276215"/>
    </source>
</evidence>
<feature type="chain" id="PRO_5018068263" evidence="2">
    <location>
        <begin position="29"/>
        <end position="143"/>
    </location>
</feature>
<feature type="signal peptide" evidence="2">
    <location>
        <begin position="1"/>
        <end position="28"/>
    </location>
</feature>
<reference evidence="3 4" key="1">
    <citation type="journal article" date="2018" name="Nat. Ecol. Evol.">
        <title>Pezizomycetes genomes reveal the molecular basis of ectomycorrhizal truffle lifestyle.</title>
        <authorList>
            <person name="Murat C."/>
            <person name="Payen T."/>
            <person name="Noel B."/>
            <person name="Kuo A."/>
            <person name="Morin E."/>
            <person name="Chen J."/>
            <person name="Kohler A."/>
            <person name="Krizsan K."/>
            <person name="Balestrini R."/>
            <person name="Da Silva C."/>
            <person name="Montanini B."/>
            <person name="Hainaut M."/>
            <person name="Levati E."/>
            <person name="Barry K.W."/>
            <person name="Belfiori B."/>
            <person name="Cichocki N."/>
            <person name="Clum A."/>
            <person name="Dockter R.B."/>
            <person name="Fauchery L."/>
            <person name="Guy J."/>
            <person name="Iotti M."/>
            <person name="Le Tacon F."/>
            <person name="Lindquist E.A."/>
            <person name="Lipzen A."/>
            <person name="Malagnac F."/>
            <person name="Mello A."/>
            <person name="Molinier V."/>
            <person name="Miyauchi S."/>
            <person name="Poulain J."/>
            <person name="Riccioni C."/>
            <person name="Rubini A."/>
            <person name="Sitrit Y."/>
            <person name="Splivallo R."/>
            <person name="Traeger S."/>
            <person name="Wang M."/>
            <person name="Zifcakova L."/>
            <person name="Wipf D."/>
            <person name="Zambonelli A."/>
            <person name="Paolocci F."/>
            <person name="Nowrousian M."/>
            <person name="Ottonello S."/>
            <person name="Baldrian P."/>
            <person name="Spatafora J.W."/>
            <person name="Henrissat B."/>
            <person name="Nagy L.G."/>
            <person name="Aury J.M."/>
            <person name="Wincker P."/>
            <person name="Grigoriev I.V."/>
            <person name="Bonfante P."/>
            <person name="Martin F.M."/>
        </authorList>
    </citation>
    <scope>NUCLEOTIDE SEQUENCE [LARGE SCALE GENOMIC DNA]</scope>
    <source>
        <strain evidence="3 4">120613-1</strain>
    </source>
</reference>
<dbReference type="EMBL" id="ML120401">
    <property type="protein sequence ID" value="RPA97826.1"/>
    <property type="molecule type" value="Genomic_DNA"/>
</dbReference>
<dbReference type="OrthoDB" id="2142503at2759"/>
<proteinExistence type="predicted"/>
<dbReference type="PANTHER" id="PTHR36854:SF1">
    <property type="entry name" value="TRANSMEMBRANE PROTEIN"/>
    <property type="match status" value="1"/>
</dbReference>
<keyword evidence="1" id="KW-1133">Transmembrane helix</keyword>
<evidence type="ECO:0000256" key="2">
    <source>
        <dbReference type="SAM" id="SignalP"/>
    </source>
</evidence>
<gene>
    <name evidence="3" type="ORF">L873DRAFT_1828846</name>
</gene>
<evidence type="ECO:0000313" key="3">
    <source>
        <dbReference type="EMBL" id="RPA97826.1"/>
    </source>
</evidence>
<accession>A0A3N4JHT7</accession>
<protein>
    <submittedName>
        <fullName evidence="3">Uncharacterized protein</fullName>
    </submittedName>
</protein>
<evidence type="ECO:0000256" key="1">
    <source>
        <dbReference type="SAM" id="Phobius"/>
    </source>
</evidence>
<keyword evidence="2" id="KW-0732">Signal</keyword>
<keyword evidence="1" id="KW-0812">Transmembrane</keyword>
<dbReference type="Proteomes" id="UP000276215">
    <property type="component" value="Unassembled WGS sequence"/>
</dbReference>
<dbReference type="PANTHER" id="PTHR36854">
    <property type="entry name" value="CHROMOSOME 9, WHOLE GENOME SHOTGUN SEQUENCE"/>
    <property type="match status" value="1"/>
</dbReference>
<keyword evidence="1" id="KW-0472">Membrane</keyword>
<organism evidence="3 4">
    <name type="scientific">Choiromyces venosus 120613-1</name>
    <dbReference type="NCBI Taxonomy" id="1336337"/>
    <lineage>
        <taxon>Eukaryota</taxon>
        <taxon>Fungi</taxon>
        <taxon>Dikarya</taxon>
        <taxon>Ascomycota</taxon>
        <taxon>Pezizomycotina</taxon>
        <taxon>Pezizomycetes</taxon>
        <taxon>Pezizales</taxon>
        <taxon>Tuberaceae</taxon>
        <taxon>Choiromyces</taxon>
    </lineage>
</organism>
<keyword evidence="4" id="KW-1185">Reference proteome</keyword>
<name>A0A3N4JHT7_9PEZI</name>
<feature type="transmembrane region" description="Helical" evidence="1">
    <location>
        <begin position="97"/>
        <end position="115"/>
    </location>
</feature>
<sequence>MLLPSSPSHTLLTLSLLLSLLFITLTKASSSTTPTSIFCKCTCGQNSTLIPITTSPPSCSECNRQFCLKQHLPICHDVGDDDIFTTCFQRDSAKDQAVVFIFIVATVGLLGYAGLRGWVGEVVKRWRGSDRTAGERYEALPGA</sequence>